<comment type="caution">
    <text evidence="7">The sequence shown here is derived from an EMBL/GenBank/DDBJ whole genome shotgun (WGS) entry which is preliminary data.</text>
</comment>
<evidence type="ECO:0000256" key="3">
    <source>
        <dbReference type="ARBA" id="ARBA00023015"/>
    </source>
</evidence>
<dbReference type="InterPro" id="IPR036390">
    <property type="entry name" value="WH_DNA-bd_sf"/>
</dbReference>
<dbReference type="InterPro" id="IPR015421">
    <property type="entry name" value="PyrdxlP-dep_Trfase_major"/>
</dbReference>
<dbReference type="InterPro" id="IPR051446">
    <property type="entry name" value="HTH_trans_reg/aminotransferase"/>
</dbReference>
<evidence type="ECO:0000256" key="1">
    <source>
        <dbReference type="ARBA" id="ARBA00005384"/>
    </source>
</evidence>
<keyword evidence="7" id="KW-0808">Transferase</keyword>
<dbReference type="PANTHER" id="PTHR46577:SF1">
    <property type="entry name" value="HTH-TYPE TRANSCRIPTIONAL REGULATORY PROTEIN GABR"/>
    <property type="match status" value="1"/>
</dbReference>
<dbReference type="Proteomes" id="UP001501442">
    <property type="component" value="Unassembled WGS sequence"/>
</dbReference>
<organism evidence="7 8">
    <name type="scientific">Actinoallomurus vinaceus</name>
    <dbReference type="NCBI Taxonomy" id="1080074"/>
    <lineage>
        <taxon>Bacteria</taxon>
        <taxon>Bacillati</taxon>
        <taxon>Actinomycetota</taxon>
        <taxon>Actinomycetes</taxon>
        <taxon>Streptosporangiales</taxon>
        <taxon>Thermomonosporaceae</taxon>
        <taxon>Actinoallomurus</taxon>
    </lineage>
</organism>
<dbReference type="SMART" id="SM00345">
    <property type="entry name" value="HTH_GNTR"/>
    <property type="match status" value="1"/>
</dbReference>
<dbReference type="Gene3D" id="3.40.640.10">
    <property type="entry name" value="Type I PLP-dependent aspartate aminotransferase-like (Major domain)"/>
    <property type="match status" value="1"/>
</dbReference>
<keyword evidence="7" id="KW-0032">Aminotransferase</keyword>
<dbReference type="PANTHER" id="PTHR46577">
    <property type="entry name" value="HTH-TYPE TRANSCRIPTIONAL REGULATORY PROTEIN GABR"/>
    <property type="match status" value="1"/>
</dbReference>
<accession>A0ABP8UK21</accession>
<feature type="domain" description="HTH gntR-type" evidence="6">
    <location>
        <begin position="22"/>
        <end position="90"/>
    </location>
</feature>
<keyword evidence="2" id="KW-0663">Pyridoxal phosphate</keyword>
<proteinExistence type="inferred from homology"/>
<dbReference type="PROSITE" id="PS50949">
    <property type="entry name" value="HTH_GNTR"/>
    <property type="match status" value="1"/>
</dbReference>
<dbReference type="SUPFAM" id="SSF53383">
    <property type="entry name" value="PLP-dependent transferases"/>
    <property type="match status" value="1"/>
</dbReference>
<dbReference type="InterPro" id="IPR004839">
    <property type="entry name" value="Aminotransferase_I/II_large"/>
</dbReference>
<dbReference type="Pfam" id="PF00392">
    <property type="entry name" value="GntR"/>
    <property type="match status" value="1"/>
</dbReference>
<dbReference type="CDD" id="cd07377">
    <property type="entry name" value="WHTH_GntR"/>
    <property type="match status" value="1"/>
</dbReference>
<dbReference type="InterPro" id="IPR015422">
    <property type="entry name" value="PyrdxlP-dep_Trfase_small"/>
</dbReference>
<evidence type="ECO:0000256" key="4">
    <source>
        <dbReference type="ARBA" id="ARBA00023125"/>
    </source>
</evidence>
<evidence type="ECO:0000259" key="6">
    <source>
        <dbReference type="PROSITE" id="PS50949"/>
    </source>
</evidence>
<dbReference type="RefSeq" id="WP_345436495.1">
    <property type="nucleotide sequence ID" value="NZ_BAABHK010000012.1"/>
</dbReference>
<evidence type="ECO:0000256" key="2">
    <source>
        <dbReference type="ARBA" id="ARBA00022898"/>
    </source>
</evidence>
<reference evidence="8" key="1">
    <citation type="journal article" date="2019" name="Int. J. Syst. Evol. Microbiol.">
        <title>The Global Catalogue of Microorganisms (GCM) 10K type strain sequencing project: providing services to taxonomists for standard genome sequencing and annotation.</title>
        <authorList>
            <consortium name="The Broad Institute Genomics Platform"/>
            <consortium name="The Broad Institute Genome Sequencing Center for Infectious Disease"/>
            <person name="Wu L."/>
            <person name="Ma J."/>
        </authorList>
    </citation>
    <scope>NUCLEOTIDE SEQUENCE [LARGE SCALE GENOMIC DNA]</scope>
    <source>
        <strain evidence="8">JCM 17939</strain>
    </source>
</reference>
<keyword evidence="4" id="KW-0238">DNA-binding</keyword>
<dbReference type="InterPro" id="IPR036388">
    <property type="entry name" value="WH-like_DNA-bd_sf"/>
</dbReference>
<evidence type="ECO:0000313" key="8">
    <source>
        <dbReference type="Proteomes" id="UP001501442"/>
    </source>
</evidence>
<gene>
    <name evidence="7" type="ORF">GCM10023196_071260</name>
</gene>
<dbReference type="InterPro" id="IPR015424">
    <property type="entry name" value="PyrdxlP-dep_Trfase"/>
</dbReference>
<protein>
    <submittedName>
        <fullName evidence="7">PLP-dependent aminotransferase family protein</fullName>
    </submittedName>
</protein>
<keyword evidence="8" id="KW-1185">Reference proteome</keyword>
<dbReference type="EMBL" id="BAABHK010000012">
    <property type="protein sequence ID" value="GAA4633500.1"/>
    <property type="molecule type" value="Genomic_DNA"/>
</dbReference>
<dbReference type="PRINTS" id="PR00035">
    <property type="entry name" value="HTHGNTR"/>
</dbReference>
<evidence type="ECO:0000256" key="5">
    <source>
        <dbReference type="ARBA" id="ARBA00023163"/>
    </source>
</evidence>
<dbReference type="Pfam" id="PF00155">
    <property type="entry name" value="Aminotran_1_2"/>
    <property type="match status" value="1"/>
</dbReference>
<keyword evidence="5" id="KW-0804">Transcription</keyword>
<sequence>MTSRTINATGLARLLGGAPEGRPLYAALARSLRGLVLDGRLPLRTRLPAERDLAAALGLSRTTVTSAYDALRAEGYVESRQGAGSWTALPAGSPGAARHGHTEDRTLIDLARVAPSAPRGFEDDVAAAAAELPRYAGGPGYEPLGLWTLREAVAARYTARGVPTLPEQILVTTGAQHGLCLVVQAFVRPGDPVLVESPTYPHALDALRRAGARLVPTGVNAGWDPELITSGLRQSAARLAYLIPDFQNPTGLLMDDEVRAALVAAARVTGTYVITDETFTELAVDDVARPRPLAAHDTDGRVISIGSASKVMWGGLRIGWIRATQALVRRLVEARESVDLASPVLEQLIVTGLLGRMDAVADERRAMLRERRAVLVDALRRECPDWEFSVPPGGLSLWVRLPGTSSTALAATAARYGLHVVPGTAFGVDGVLDDHVRVPYVLPPEVLRDAVSRLAAACREAAGAQPPRPAFV</sequence>
<dbReference type="GO" id="GO:0008483">
    <property type="term" value="F:transaminase activity"/>
    <property type="evidence" value="ECO:0007669"/>
    <property type="project" value="UniProtKB-KW"/>
</dbReference>
<comment type="similarity">
    <text evidence="1">In the C-terminal section; belongs to the class-I pyridoxal-phosphate-dependent aminotransferase family.</text>
</comment>
<evidence type="ECO:0000313" key="7">
    <source>
        <dbReference type="EMBL" id="GAA4633500.1"/>
    </source>
</evidence>
<keyword evidence="3" id="KW-0805">Transcription regulation</keyword>
<dbReference type="Gene3D" id="3.90.1150.10">
    <property type="entry name" value="Aspartate Aminotransferase, domain 1"/>
    <property type="match status" value="1"/>
</dbReference>
<dbReference type="CDD" id="cd00609">
    <property type="entry name" value="AAT_like"/>
    <property type="match status" value="1"/>
</dbReference>
<dbReference type="SUPFAM" id="SSF46785">
    <property type="entry name" value="Winged helix' DNA-binding domain"/>
    <property type="match status" value="1"/>
</dbReference>
<name>A0ABP8UK21_9ACTN</name>
<dbReference type="Gene3D" id="1.10.10.10">
    <property type="entry name" value="Winged helix-like DNA-binding domain superfamily/Winged helix DNA-binding domain"/>
    <property type="match status" value="1"/>
</dbReference>
<dbReference type="InterPro" id="IPR000524">
    <property type="entry name" value="Tscrpt_reg_HTH_GntR"/>
</dbReference>